<dbReference type="GO" id="GO:0005634">
    <property type="term" value="C:nucleus"/>
    <property type="evidence" value="ECO:0007669"/>
    <property type="project" value="UniProtKB-SubCell"/>
</dbReference>
<dbReference type="PROSITE" id="PS50280">
    <property type="entry name" value="SET"/>
    <property type="match status" value="1"/>
</dbReference>
<sequence length="231" mass="25707">MLILDAQTAVPLNALRVACAVLTSWLPPLNNSNTVYGAYQTELCGWGIVAAESINKGDFIVEYVGEVIDDALCERRLWDMKDQDAKNFYMCEINKDFVIDATFKGNASRFLNHSCAPNCVLEKWQVEGETRVGVFASRSIEVGEPLTYDYSYLELAVFLSMGDKERHKPDIRNTFERPRSYLSTLADSYSLGQKLSVIVELQTVKAISGPKERLSLAQGLNGGSTWVNMGS</sequence>
<feature type="domain" description="SET" evidence="8">
    <location>
        <begin position="27"/>
        <end position="151"/>
    </location>
</feature>
<dbReference type="InterPro" id="IPR050777">
    <property type="entry name" value="SET2_Histone-Lys_MeTrsfase"/>
</dbReference>
<dbReference type="PROSITE" id="PS51578">
    <property type="entry name" value="SAM_MT43_SET2_2"/>
    <property type="match status" value="1"/>
</dbReference>
<dbReference type="AlphaFoldDB" id="A0AAW2XJN2"/>
<keyword evidence="4" id="KW-0489">Methyltransferase</keyword>
<evidence type="ECO:0000256" key="5">
    <source>
        <dbReference type="ARBA" id="ARBA00022679"/>
    </source>
</evidence>
<dbReference type="GO" id="GO:0005694">
    <property type="term" value="C:chromosome"/>
    <property type="evidence" value="ECO:0007669"/>
    <property type="project" value="UniProtKB-SubCell"/>
</dbReference>
<accession>A0AAW2XJN2</accession>
<comment type="caution">
    <text evidence="9">The sequence shown here is derived from an EMBL/GenBank/DDBJ whole genome shotgun (WGS) entry which is preliminary data.</text>
</comment>
<dbReference type="PANTHER" id="PTHR22884">
    <property type="entry name" value="SET DOMAIN PROTEINS"/>
    <property type="match status" value="1"/>
</dbReference>
<dbReference type="GO" id="GO:0008168">
    <property type="term" value="F:methyltransferase activity"/>
    <property type="evidence" value="ECO:0007669"/>
    <property type="project" value="UniProtKB-KW"/>
</dbReference>
<keyword evidence="5" id="KW-0808">Transferase</keyword>
<evidence type="ECO:0000313" key="9">
    <source>
        <dbReference type="EMBL" id="KAL0453920.1"/>
    </source>
</evidence>
<reference evidence="9" key="2">
    <citation type="journal article" date="2024" name="Plant">
        <title>Genomic evolution and insights into agronomic trait innovations of Sesamum species.</title>
        <authorList>
            <person name="Miao H."/>
            <person name="Wang L."/>
            <person name="Qu L."/>
            <person name="Liu H."/>
            <person name="Sun Y."/>
            <person name="Le M."/>
            <person name="Wang Q."/>
            <person name="Wei S."/>
            <person name="Zheng Y."/>
            <person name="Lin W."/>
            <person name="Duan Y."/>
            <person name="Cao H."/>
            <person name="Xiong S."/>
            <person name="Wang X."/>
            <person name="Wei L."/>
            <person name="Li C."/>
            <person name="Ma Q."/>
            <person name="Ju M."/>
            <person name="Zhao R."/>
            <person name="Li G."/>
            <person name="Mu C."/>
            <person name="Tian Q."/>
            <person name="Mei H."/>
            <person name="Zhang T."/>
            <person name="Gao T."/>
            <person name="Zhang H."/>
        </authorList>
    </citation>
    <scope>NUCLEOTIDE SEQUENCE</scope>
    <source>
        <strain evidence="9">KEN1</strain>
    </source>
</reference>
<dbReference type="InterPro" id="IPR001214">
    <property type="entry name" value="SET_dom"/>
</dbReference>
<evidence type="ECO:0000256" key="7">
    <source>
        <dbReference type="ARBA" id="ARBA00023242"/>
    </source>
</evidence>
<evidence type="ECO:0000256" key="4">
    <source>
        <dbReference type="ARBA" id="ARBA00022603"/>
    </source>
</evidence>
<dbReference type="EMBL" id="JACGWN010000004">
    <property type="protein sequence ID" value="KAL0453920.1"/>
    <property type="molecule type" value="Genomic_DNA"/>
</dbReference>
<dbReference type="Gene3D" id="2.170.270.10">
    <property type="entry name" value="SET domain"/>
    <property type="match status" value="1"/>
</dbReference>
<dbReference type="InterPro" id="IPR025787">
    <property type="entry name" value="Hist-Lys_N-MeTrfase_SET2_plant"/>
</dbReference>
<name>A0AAW2XJN2_9LAMI</name>
<dbReference type="Pfam" id="PF00856">
    <property type="entry name" value="SET"/>
    <property type="match status" value="1"/>
</dbReference>
<evidence type="ECO:0000259" key="8">
    <source>
        <dbReference type="PROSITE" id="PS50280"/>
    </source>
</evidence>
<keyword evidence="7" id="KW-0539">Nucleus</keyword>
<keyword evidence="6" id="KW-0949">S-adenosyl-L-methionine</keyword>
<dbReference type="InterPro" id="IPR046341">
    <property type="entry name" value="SET_dom_sf"/>
</dbReference>
<reference evidence="9" key="1">
    <citation type="submission" date="2020-06" db="EMBL/GenBank/DDBJ databases">
        <authorList>
            <person name="Li T."/>
            <person name="Hu X."/>
            <person name="Zhang T."/>
            <person name="Song X."/>
            <person name="Zhang H."/>
            <person name="Dai N."/>
            <person name="Sheng W."/>
            <person name="Hou X."/>
            <person name="Wei L."/>
        </authorList>
    </citation>
    <scope>NUCLEOTIDE SEQUENCE</scope>
    <source>
        <strain evidence="9">KEN1</strain>
        <tissue evidence="9">Leaf</tissue>
    </source>
</reference>
<evidence type="ECO:0000256" key="6">
    <source>
        <dbReference type="ARBA" id="ARBA00022691"/>
    </source>
</evidence>
<evidence type="ECO:0000256" key="3">
    <source>
        <dbReference type="ARBA" id="ARBA00022454"/>
    </source>
</evidence>
<dbReference type="SMART" id="SM00317">
    <property type="entry name" value="SET"/>
    <property type="match status" value="1"/>
</dbReference>
<organism evidence="9">
    <name type="scientific">Sesamum latifolium</name>
    <dbReference type="NCBI Taxonomy" id="2727402"/>
    <lineage>
        <taxon>Eukaryota</taxon>
        <taxon>Viridiplantae</taxon>
        <taxon>Streptophyta</taxon>
        <taxon>Embryophyta</taxon>
        <taxon>Tracheophyta</taxon>
        <taxon>Spermatophyta</taxon>
        <taxon>Magnoliopsida</taxon>
        <taxon>eudicotyledons</taxon>
        <taxon>Gunneridae</taxon>
        <taxon>Pentapetalae</taxon>
        <taxon>asterids</taxon>
        <taxon>lamiids</taxon>
        <taxon>Lamiales</taxon>
        <taxon>Pedaliaceae</taxon>
        <taxon>Sesamum</taxon>
    </lineage>
</organism>
<gene>
    <name evidence="9" type="ORF">Slati_1370100</name>
</gene>
<comment type="subcellular location">
    <subcellularLocation>
        <location evidence="2">Chromosome</location>
    </subcellularLocation>
    <subcellularLocation>
        <location evidence="1">Nucleus</location>
    </subcellularLocation>
</comment>
<proteinExistence type="predicted"/>
<protein>
    <submittedName>
        <fullName evidence="9">Histone-lysine N-methyltransferase ASHR3</fullName>
    </submittedName>
</protein>
<evidence type="ECO:0000256" key="1">
    <source>
        <dbReference type="ARBA" id="ARBA00004123"/>
    </source>
</evidence>
<evidence type="ECO:0000256" key="2">
    <source>
        <dbReference type="ARBA" id="ARBA00004286"/>
    </source>
</evidence>
<dbReference type="SUPFAM" id="SSF82199">
    <property type="entry name" value="SET domain"/>
    <property type="match status" value="1"/>
</dbReference>
<dbReference type="GO" id="GO:0032259">
    <property type="term" value="P:methylation"/>
    <property type="evidence" value="ECO:0007669"/>
    <property type="project" value="UniProtKB-KW"/>
</dbReference>
<keyword evidence="3" id="KW-0158">Chromosome</keyword>